<name>A0A9J5W777_SOLCO</name>
<proteinExistence type="predicted"/>
<accession>A0A9J5W777</accession>
<dbReference type="AlphaFoldDB" id="A0A9J5W777"/>
<keyword evidence="2" id="KW-1185">Reference proteome</keyword>
<dbReference type="EMBL" id="JACXVP010000012">
    <property type="protein sequence ID" value="KAG5571329.1"/>
    <property type="molecule type" value="Genomic_DNA"/>
</dbReference>
<dbReference type="OrthoDB" id="1299052at2759"/>
<evidence type="ECO:0000313" key="1">
    <source>
        <dbReference type="EMBL" id="KAG5571329.1"/>
    </source>
</evidence>
<evidence type="ECO:0000313" key="2">
    <source>
        <dbReference type="Proteomes" id="UP000824120"/>
    </source>
</evidence>
<organism evidence="1 2">
    <name type="scientific">Solanum commersonii</name>
    <name type="common">Commerson's wild potato</name>
    <name type="synonym">Commerson's nightshade</name>
    <dbReference type="NCBI Taxonomy" id="4109"/>
    <lineage>
        <taxon>Eukaryota</taxon>
        <taxon>Viridiplantae</taxon>
        <taxon>Streptophyta</taxon>
        <taxon>Embryophyta</taxon>
        <taxon>Tracheophyta</taxon>
        <taxon>Spermatophyta</taxon>
        <taxon>Magnoliopsida</taxon>
        <taxon>eudicotyledons</taxon>
        <taxon>Gunneridae</taxon>
        <taxon>Pentapetalae</taxon>
        <taxon>asterids</taxon>
        <taxon>lamiids</taxon>
        <taxon>Solanales</taxon>
        <taxon>Solanaceae</taxon>
        <taxon>Solanoideae</taxon>
        <taxon>Solaneae</taxon>
        <taxon>Solanum</taxon>
    </lineage>
</organism>
<sequence>METYFQCKLHDWRAIQVEDFGLVYAIQYENACNFFRLRDRDVVYIRSKFVILKLTKRIKELESDDESHVKRSNKWVMKEKKSKYCNN</sequence>
<comment type="caution">
    <text evidence="1">The sequence shown here is derived from an EMBL/GenBank/DDBJ whole genome shotgun (WGS) entry which is preliminary data.</text>
</comment>
<reference evidence="1 2" key="1">
    <citation type="submission" date="2020-09" db="EMBL/GenBank/DDBJ databases">
        <title>De no assembly of potato wild relative species, Solanum commersonii.</title>
        <authorList>
            <person name="Cho K."/>
        </authorList>
    </citation>
    <scope>NUCLEOTIDE SEQUENCE [LARGE SCALE GENOMIC DNA]</scope>
    <source>
        <strain evidence="1">LZ3.2</strain>
        <tissue evidence="1">Leaf</tissue>
    </source>
</reference>
<gene>
    <name evidence="1" type="ORF">H5410_061095</name>
</gene>
<protein>
    <submittedName>
        <fullName evidence="1">Uncharacterized protein</fullName>
    </submittedName>
</protein>
<dbReference type="Proteomes" id="UP000824120">
    <property type="component" value="Chromosome 12"/>
</dbReference>